<keyword evidence="2" id="KW-1185">Reference proteome</keyword>
<evidence type="ECO:0000313" key="2">
    <source>
        <dbReference type="Proteomes" id="UP000800038"/>
    </source>
</evidence>
<gene>
    <name evidence="1" type="ORF">EJ02DRAFT_304537</name>
</gene>
<evidence type="ECO:0000313" key="1">
    <source>
        <dbReference type="EMBL" id="KAF1934784.1"/>
    </source>
</evidence>
<organism evidence="1 2">
    <name type="scientific">Clathrospora elynae</name>
    <dbReference type="NCBI Taxonomy" id="706981"/>
    <lineage>
        <taxon>Eukaryota</taxon>
        <taxon>Fungi</taxon>
        <taxon>Dikarya</taxon>
        <taxon>Ascomycota</taxon>
        <taxon>Pezizomycotina</taxon>
        <taxon>Dothideomycetes</taxon>
        <taxon>Pleosporomycetidae</taxon>
        <taxon>Pleosporales</taxon>
        <taxon>Diademaceae</taxon>
        <taxon>Clathrospora</taxon>
    </lineage>
</organism>
<reference evidence="1" key="1">
    <citation type="journal article" date="2020" name="Stud. Mycol.">
        <title>101 Dothideomycetes genomes: a test case for predicting lifestyles and emergence of pathogens.</title>
        <authorList>
            <person name="Haridas S."/>
            <person name="Albert R."/>
            <person name="Binder M."/>
            <person name="Bloem J."/>
            <person name="Labutti K."/>
            <person name="Salamov A."/>
            <person name="Andreopoulos B."/>
            <person name="Baker S."/>
            <person name="Barry K."/>
            <person name="Bills G."/>
            <person name="Bluhm B."/>
            <person name="Cannon C."/>
            <person name="Castanera R."/>
            <person name="Culley D."/>
            <person name="Daum C."/>
            <person name="Ezra D."/>
            <person name="Gonzalez J."/>
            <person name="Henrissat B."/>
            <person name="Kuo A."/>
            <person name="Liang C."/>
            <person name="Lipzen A."/>
            <person name="Lutzoni F."/>
            <person name="Magnuson J."/>
            <person name="Mondo S."/>
            <person name="Nolan M."/>
            <person name="Ohm R."/>
            <person name="Pangilinan J."/>
            <person name="Park H.-J."/>
            <person name="Ramirez L."/>
            <person name="Alfaro M."/>
            <person name="Sun H."/>
            <person name="Tritt A."/>
            <person name="Yoshinaga Y."/>
            <person name="Zwiers L.-H."/>
            <person name="Turgeon B."/>
            <person name="Goodwin S."/>
            <person name="Spatafora J."/>
            <person name="Crous P."/>
            <person name="Grigoriev I."/>
        </authorList>
    </citation>
    <scope>NUCLEOTIDE SEQUENCE</scope>
    <source>
        <strain evidence="1">CBS 161.51</strain>
    </source>
</reference>
<protein>
    <recommendedName>
        <fullName evidence="3">Reverse transcriptase RNase H-like domain-containing protein</fullName>
    </recommendedName>
</protein>
<feature type="non-terminal residue" evidence="1">
    <location>
        <position position="1"/>
    </location>
</feature>
<dbReference type="EMBL" id="ML976373">
    <property type="protein sequence ID" value="KAF1934784.1"/>
    <property type="molecule type" value="Genomic_DNA"/>
</dbReference>
<dbReference type="AlphaFoldDB" id="A0A6A5S5M1"/>
<dbReference type="Proteomes" id="UP000800038">
    <property type="component" value="Unassembled WGS sequence"/>
</dbReference>
<evidence type="ECO:0008006" key="3">
    <source>
        <dbReference type="Google" id="ProtNLM"/>
    </source>
</evidence>
<accession>A0A6A5S5M1</accession>
<dbReference type="OrthoDB" id="3691706at2759"/>
<name>A0A6A5S5M1_9PLEO</name>
<feature type="non-terminal residue" evidence="1">
    <location>
        <position position="110"/>
    </location>
</feature>
<proteinExistence type="predicted"/>
<sequence>INRWLAAILMWDFEIKHVPGKRNVVADALSRYPKPEDWQPPDKPEDDVEDFIEHLIASAQAGTPQAPGRVLRDEYSHGSEEYAVFLTTLWVPKMARSKLLGWKKRALNFF</sequence>